<dbReference type="SUPFAM" id="SSF158682">
    <property type="entry name" value="TerB-like"/>
    <property type="match status" value="1"/>
</dbReference>
<dbReference type="InterPro" id="IPR029024">
    <property type="entry name" value="TerB-like"/>
</dbReference>
<accession>A0A3S2UB61</accession>
<organism evidence="1 2">
    <name type="scientific">Rubrivivax albus</name>
    <dbReference type="NCBI Taxonomy" id="2499835"/>
    <lineage>
        <taxon>Bacteria</taxon>
        <taxon>Pseudomonadati</taxon>
        <taxon>Pseudomonadota</taxon>
        <taxon>Betaproteobacteria</taxon>
        <taxon>Burkholderiales</taxon>
        <taxon>Sphaerotilaceae</taxon>
        <taxon>Rubrivivax</taxon>
    </lineage>
</organism>
<reference evidence="1 2" key="1">
    <citation type="submission" date="2019-01" db="EMBL/GenBank/DDBJ databases">
        <authorList>
            <person name="Chen W.-M."/>
        </authorList>
    </citation>
    <scope>NUCLEOTIDE SEQUENCE [LARGE SCALE GENOMIC DNA]</scope>
    <source>
        <strain evidence="1 2">ICH-3</strain>
    </source>
</reference>
<dbReference type="RefSeq" id="WP_128195844.1">
    <property type="nucleotide sequence ID" value="NZ_SACT01000001.1"/>
</dbReference>
<protein>
    <submittedName>
        <fullName evidence="1">Tellurite resistance TerB family protein</fullName>
    </submittedName>
</protein>
<evidence type="ECO:0000313" key="1">
    <source>
        <dbReference type="EMBL" id="RVT54051.1"/>
    </source>
</evidence>
<proteinExistence type="predicted"/>
<comment type="caution">
    <text evidence="1">The sequence shown here is derived from an EMBL/GenBank/DDBJ whole genome shotgun (WGS) entry which is preliminary data.</text>
</comment>
<dbReference type="Gene3D" id="1.10.3680.10">
    <property type="entry name" value="TerB-like"/>
    <property type="match status" value="1"/>
</dbReference>
<name>A0A3S2UB61_9BURK</name>
<dbReference type="CDD" id="cd07178">
    <property type="entry name" value="terB_like_YebE"/>
    <property type="match status" value="1"/>
</dbReference>
<dbReference type="Proteomes" id="UP000288178">
    <property type="component" value="Unassembled WGS sequence"/>
</dbReference>
<dbReference type="InterPro" id="IPR007486">
    <property type="entry name" value="YebE"/>
</dbReference>
<evidence type="ECO:0000313" key="2">
    <source>
        <dbReference type="Proteomes" id="UP000288178"/>
    </source>
</evidence>
<gene>
    <name evidence="1" type="ORF">ENE75_04055</name>
</gene>
<dbReference type="OrthoDB" id="5459344at2"/>
<dbReference type="EMBL" id="SACT01000001">
    <property type="protein sequence ID" value="RVT54051.1"/>
    <property type="molecule type" value="Genomic_DNA"/>
</dbReference>
<keyword evidence="2" id="KW-1185">Reference proteome</keyword>
<sequence>MSMQSLLDQILRSANAGPGKTDLGKYATGAVAGGALALLLGSKRGRGLGGKALKYGSAAALGVMAWNVYRDWQAKQGGAAAAAPATTAASGAPAAFAQLPAPAQEDHSWTMLQAMIAAARADGHMDERERGLVEAELHRLEADPALRARVDAELRRPVDPAEVAARAETPEKAAEIYLASVIVCDSTSTMERAYLDALATALRLPPDLKAELERRAAAES</sequence>
<dbReference type="Pfam" id="PF04391">
    <property type="entry name" value="DUF533"/>
    <property type="match status" value="1"/>
</dbReference>
<dbReference type="AlphaFoldDB" id="A0A3S2UB61"/>